<keyword evidence="2" id="KW-1185">Reference proteome</keyword>
<dbReference type="Proteomes" id="UP001056120">
    <property type="component" value="Linkage Group LG09"/>
</dbReference>
<name>A0ACB9I904_9ASTR</name>
<evidence type="ECO:0000313" key="2">
    <source>
        <dbReference type="Proteomes" id="UP001056120"/>
    </source>
</evidence>
<protein>
    <submittedName>
        <fullName evidence="1">Uncharacterized protein</fullName>
    </submittedName>
</protein>
<accession>A0ACB9I904</accession>
<organism evidence="1 2">
    <name type="scientific">Smallanthus sonchifolius</name>
    <dbReference type="NCBI Taxonomy" id="185202"/>
    <lineage>
        <taxon>Eukaryota</taxon>
        <taxon>Viridiplantae</taxon>
        <taxon>Streptophyta</taxon>
        <taxon>Embryophyta</taxon>
        <taxon>Tracheophyta</taxon>
        <taxon>Spermatophyta</taxon>
        <taxon>Magnoliopsida</taxon>
        <taxon>eudicotyledons</taxon>
        <taxon>Gunneridae</taxon>
        <taxon>Pentapetalae</taxon>
        <taxon>asterids</taxon>
        <taxon>campanulids</taxon>
        <taxon>Asterales</taxon>
        <taxon>Asteraceae</taxon>
        <taxon>Asteroideae</taxon>
        <taxon>Heliantheae alliance</taxon>
        <taxon>Millerieae</taxon>
        <taxon>Smallanthus</taxon>
    </lineage>
</organism>
<reference evidence="2" key="1">
    <citation type="journal article" date="2022" name="Mol. Ecol. Resour.">
        <title>The genomes of chicory, endive, great burdock and yacon provide insights into Asteraceae palaeo-polyploidization history and plant inulin production.</title>
        <authorList>
            <person name="Fan W."/>
            <person name="Wang S."/>
            <person name="Wang H."/>
            <person name="Wang A."/>
            <person name="Jiang F."/>
            <person name="Liu H."/>
            <person name="Zhao H."/>
            <person name="Xu D."/>
            <person name="Zhang Y."/>
        </authorList>
    </citation>
    <scope>NUCLEOTIDE SEQUENCE [LARGE SCALE GENOMIC DNA]</scope>
    <source>
        <strain evidence="2">cv. Yunnan</strain>
    </source>
</reference>
<comment type="caution">
    <text evidence="1">The sequence shown here is derived from an EMBL/GenBank/DDBJ whole genome shotgun (WGS) entry which is preliminary data.</text>
</comment>
<dbReference type="EMBL" id="CM042026">
    <property type="protein sequence ID" value="KAI3804562.1"/>
    <property type="molecule type" value="Genomic_DNA"/>
</dbReference>
<reference evidence="1 2" key="2">
    <citation type="journal article" date="2022" name="Mol. Ecol. Resour.">
        <title>The genomes of chicory, endive, great burdock and yacon provide insights into Asteraceae paleo-polyploidization history and plant inulin production.</title>
        <authorList>
            <person name="Fan W."/>
            <person name="Wang S."/>
            <person name="Wang H."/>
            <person name="Wang A."/>
            <person name="Jiang F."/>
            <person name="Liu H."/>
            <person name="Zhao H."/>
            <person name="Xu D."/>
            <person name="Zhang Y."/>
        </authorList>
    </citation>
    <scope>NUCLEOTIDE SEQUENCE [LARGE SCALE GENOMIC DNA]</scope>
    <source>
        <strain evidence="2">cv. Yunnan</strain>
        <tissue evidence="1">Leaves</tissue>
    </source>
</reference>
<sequence length="207" mass="23121">MSPRRMATRNAGNNSSSDTPLETLVANVVNSAISGLIPNLVTQIQQMQQNNNGGNNKWGNNGGNNSGGNNNGGNNNDAVHALRLSIFFLIYLQNQLEENQMYPFQILEAIDVIKVSQNPNRVPHENTLPNLSQSRHSARIFYRRRYTVTHHQTPAPFGCDNPPLHHCLDTESLFYHTTHLKLSIFTTQVATSFCVCSYASFSLIRTH</sequence>
<proteinExistence type="predicted"/>
<gene>
    <name evidence="1" type="ORF">L1987_26201</name>
</gene>
<evidence type="ECO:0000313" key="1">
    <source>
        <dbReference type="EMBL" id="KAI3804562.1"/>
    </source>
</evidence>